<reference evidence="1 2" key="1">
    <citation type="submission" date="2021-01" db="EMBL/GenBank/DDBJ databases">
        <title>Whole genome shotgun sequence of Catellatospora bangladeshensis NBRC 107357.</title>
        <authorList>
            <person name="Komaki H."/>
            <person name="Tamura T."/>
        </authorList>
    </citation>
    <scope>NUCLEOTIDE SEQUENCE [LARGE SCALE GENOMIC DNA]</scope>
    <source>
        <strain evidence="1 2">NBRC 107357</strain>
    </source>
</reference>
<dbReference type="Proteomes" id="UP000601223">
    <property type="component" value="Unassembled WGS sequence"/>
</dbReference>
<dbReference type="RefSeq" id="WP_203757160.1">
    <property type="nucleotide sequence ID" value="NZ_BONF01000064.1"/>
</dbReference>
<organism evidence="1 2">
    <name type="scientific">Catellatospora bangladeshensis</name>
    <dbReference type="NCBI Taxonomy" id="310355"/>
    <lineage>
        <taxon>Bacteria</taxon>
        <taxon>Bacillati</taxon>
        <taxon>Actinomycetota</taxon>
        <taxon>Actinomycetes</taxon>
        <taxon>Micromonosporales</taxon>
        <taxon>Micromonosporaceae</taxon>
        <taxon>Catellatospora</taxon>
    </lineage>
</organism>
<evidence type="ECO:0000313" key="2">
    <source>
        <dbReference type="Proteomes" id="UP000601223"/>
    </source>
</evidence>
<gene>
    <name evidence="1" type="ORF">Cba03nite_76320</name>
</gene>
<comment type="caution">
    <text evidence="1">The sequence shown here is derived from an EMBL/GenBank/DDBJ whole genome shotgun (WGS) entry which is preliminary data.</text>
</comment>
<dbReference type="PROSITE" id="PS51257">
    <property type="entry name" value="PROKAR_LIPOPROTEIN"/>
    <property type="match status" value="1"/>
</dbReference>
<name>A0A8J3JWF1_9ACTN</name>
<keyword evidence="2" id="KW-1185">Reference proteome</keyword>
<proteinExistence type="predicted"/>
<dbReference type="EMBL" id="BONF01000064">
    <property type="protein sequence ID" value="GIF86283.1"/>
    <property type="molecule type" value="Genomic_DNA"/>
</dbReference>
<protein>
    <submittedName>
        <fullName evidence="1">Uncharacterized protein</fullName>
    </submittedName>
</protein>
<accession>A0A8J3JWF1</accession>
<dbReference type="AlphaFoldDB" id="A0A8J3JWF1"/>
<evidence type="ECO:0000313" key="1">
    <source>
        <dbReference type="EMBL" id="GIF86283.1"/>
    </source>
</evidence>
<sequence length="110" mass="11528">MSDDLGRVLARTILLPLLSITLLAGCSDGKGTDVDCDLQQCAVTFQRGVSASASVFGMEVELVEVKDSMVTVTIGGNEITLPVSGDGQGVHVRELTEEQVVVVFPHNIAG</sequence>